<dbReference type="GO" id="GO:0051920">
    <property type="term" value="F:peroxiredoxin activity"/>
    <property type="evidence" value="ECO:0007669"/>
    <property type="project" value="InterPro"/>
</dbReference>
<organism evidence="2 3">
    <name type="scientific">Mycolicibacterium mucogenicum</name>
    <name type="common">Mycobacterium mucogenicum</name>
    <dbReference type="NCBI Taxonomy" id="56689"/>
    <lineage>
        <taxon>Bacteria</taxon>
        <taxon>Bacillati</taxon>
        <taxon>Actinomycetota</taxon>
        <taxon>Actinomycetes</taxon>
        <taxon>Mycobacteriales</taxon>
        <taxon>Mycobacteriaceae</taxon>
        <taxon>Mycolicibacterium</taxon>
    </lineage>
</organism>
<reference evidence="2 3" key="1">
    <citation type="submission" date="2016-06" db="EMBL/GenBank/DDBJ databases">
        <authorList>
            <person name="Kjaerup R.B."/>
            <person name="Dalgaard T.S."/>
            <person name="Juul-Madsen H.R."/>
        </authorList>
    </citation>
    <scope>NUCLEOTIDE SEQUENCE [LARGE SCALE GENOMIC DNA]</scope>
    <source>
        <strain evidence="2 3">1199456.5</strain>
    </source>
</reference>
<evidence type="ECO:0000313" key="2">
    <source>
        <dbReference type="EMBL" id="OBA88557.1"/>
    </source>
</evidence>
<dbReference type="SUPFAM" id="SSF69118">
    <property type="entry name" value="AhpD-like"/>
    <property type="match status" value="1"/>
</dbReference>
<dbReference type="InterPro" id="IPR004675">
    <property type="entry name" value="AhpD_core"/>
</dbReference>
<dbReference type="Pfam" id="PF02627">
    <property type="entry name" value="CMD"/>
    <property type="match status" value="1"/>
</dbReference>
<dbReference type="PANTHER" id="PTHR35446">
    <property type="entry name" value="SI:CH211-175M2.5"/>
    <property type="match status" value="1"/>
</dbReference>
<dbReference type="Gene3D" id="1.20.1290.10">
    <property type="entry name" value="AhpD-like"/>
    <property type="match status" value="1"/>
</dbReference>
<accession>A0A1A0MT25</accession>
<protein>
    <submittedName>
        <fullName evidence="2">Alkylhydroperoxidase</fullName>
    </submittedName>
</protein>
<proteinExistence type="predicted"/>
<keyword evidence="2" id="KW-0575">Peroxidase</keyword>
<dbReference type="AlphaFoldDB" id="A0A1A0MT25"/>
<feature type="domain" description="Carboxymuconolactone decarboxylase-like" evidence="1">
    <location>
        <begin position="42"/>
        <end position="100"/>
    </location>
</feature>
<evidence type="ECO:0000313" key="3">
    <source>
        <dbReference type="Proteomes" id="UP000093962"/>
    </source>
</evidence>
<gene>
    <name evidence="2" type="ORF">A5642_16615</name>
</gene>
<dbReference type="PANTHER" id="PTHR35446:SF3">
    <property type="entry name" value="CMD DOMAIN-CONTAINING PROTEIN"/>
    <property type="match status" value="1"/>
</dbReference>
<evidence type="ECO:0000259" key="1">
    <source>
        <dbReference type="Pfam" id="PF02627"/>
    </source>
</evidence>
<dbReference type="OrthoDB" id="122912at2"/>
<dbReference type="NCBIfam" id="TIGR00778">
    <property type="entry name" value="ahpD_dom"/>
    <property type="match status" value="1"/>
</dbReference>
<dbReference type="InterPro" id="IPR029032">
    <property type="entry name" value="AhpD-like"/>
</dbReference>
<comment type="caution">
    <text evidence="2">The sequence shown here is derived from an EMBL/GenBank/DDBJ whole genome shotgun (WGS) entry which is preliminary data.</text>
</comment>
<dbReference type="RefSeq" id="WP_061009748.1">
    <property type="nucleotide sequence ID" value="NZ_LSKL01000173.1"/>
</dbReference>
<dbReference type="Proteomes" id="UP000093962">
    <property type="component" value="Unassembled WGS sequence"/>
</dbReference>
<name>A0A1A0MT25_MYCMU</name>
<keyword evidence="2" id="KW-0560">Oxidoreductase</keyword>
<dbReference type="EMBL" id="LZSF01000103">
    <property type="protein sequence ID" value="OBA88557.1"/>
    <property type="molecule type" value="Genomic_DNA"/>
</dbReference>
<sequence length="178" mass="18624">MTHFTPIEPDTASGKAAELLTQVQKSLGTTPNMTKAMAHSPTLLKSYLALFSAVGTGTLSAAVRARLAIATAQLNGCEYCLSSHTYIGASVTKVDAAELESARKGQSADPHVDALLKLSNSIAENAGDIDEADITAALEAGVTESEIGELVANLALNTMTNYFNVMARVDNDWPVVAL</sequence>
<dbReference type="InterPro" id="IPR003779">
    <property type="entry name" value="CMD-like"/>
</dbReference>